<proteinExistence type="predicted"/>
<feature type="region of interest" description="Disordered" evidence="1">
    <location>
        <begin position="358"/>
        <end position="415"/>
    </location>
</feature>
<feature type="region of interest" description="Disordered" evidence="1">
    <location>
        <begin position="537"/>
        <end position="557"/>
    </location>
</feature>
<protein>
    <recommendedName>
        <fullName evidence="4">F-box domain-containing protein</fullName>
    </recommendedName>
</protein>
<reference evidence="2" key="1">
    <citation type="journal article" date="2020" name="Stud. Mycol.">
        <title>101 Dothideomycetes genomes: a test case for predicting lifestyles and emergence of pathogens.</title>
        <authorList>
            <person name="Haridas S."/>
            <person name="Albert R."/>
            <person name="Binder M."/>
            <person name="Bloem J."/>
            <person name="Labutti K."/>
            <person name="Salamov A."/>
            <person name="Andreopoulos B."/>
            <person name="Baker S."/>
            <person name="Barry K."/>
            <person name="Bills G."/>
            <person name="Bluhm B."/>
            <person name="Cannon C."/>
            <person name="Castanera R."/>
            <person name="Culley D."/>
            <person name="Daum C."/>
            <person name="Ezra D."/>
            <person name="Gonzalez J."/>
            <person name="Henrissat B."/>
            <person name="Kuo A."/>
            <person name="Liang C."/>
            <person name="Lipzen A."/>
            <person name="Lutzoni F."/>
            <person name="Magnuson J."/>
            <person name="Mondo S."/>
            <person name="Nolan M."/>
            <person name="Ohm R."/>
            <person name="Pangilinan J."/>
            <person name="Park H.-J."/>
            <person name="Ramirez L."/>
            <person name="Alfaro M."/>
            <person name="Sun H."/>
            <person name="Tritt A."/>
            <person name="Yoshinaga Y."/>
            <person name="Zwiers L.-H."/>
            <person name="Turgeon B."/>
            <person name="Goodwin S."/>
            <person name="Spatafora J."/>
            <person name="Crous P."/>
            <person name="Grigoriev I."/>
        </authorList>
    </citation>
    <scope>NUCLEOTIDE SEQUENCE</scope>
    <source>
        <strain evidence="2">CBS 473.64</strain>
    </source>
</reference>
<feature type="compositionally biased region" description="Polar residues" evidence="1">
    <location>
        <begin position="75"/>
        <end position="85"/>
    </location>
</feature>
<accession>A0A6A6RW43</accession>
<feature type="region of interest" description="Disordered" evidence="1">
    <location>
        <begin position="28"/>
        <end position="105"/>
    </location>
</feature>
<dbReference type="Proteomes" id="UP000799753">
    <property type="component" value="Unassembled WGS sequence"/>
</dbReference>
<gene>
    <name evidence="2" type="ORF">P280DRAFT_528441</name>
</gene>
<feature type="compositionally biased region" description="Basic and acidic residues" evidence="1">
    <location>
        <begin position="376"/>
        <end position="393"/>
    </location>
</feature>
<evidence type="ECO:0008006" key="4">
    <source>
        <dbReference type="Google" id="ProtNLM"/>
    </source>
</evidence>
<evidence type="ECO:0000256" key="1">
    <source>
        <dbReference type="SAM" id="MobiDB-lite"/>
    </source>
</evidence>
<dbReference type="OrthoDB" id="3694065at2759"/>
<sequence>MATMTQTLSFTPLALDLPSSRMSVDFTNFTLSKPLPPPKNTPLRIRKPEPPLPPHAIPQRRPRPIQSLPEVAEESTVSRSDSTRQPPNKWWPRPSPPRAGYPDIPVTQLLRSNSNTSVESYTSDVSTASTAASSIFSNAQSISTVRTADSLRSSPTSSKTILNPFVDDPATLTSIPQSLLEHIISYALCLPLNVSIGPQNSENRHMQYRYHRAGLDYIDIQLIRKHPIFLVSQHIREVALDVFYEKCDFVIDLQSIYHTRVSSTINDNLKKHQKFWINEQPPKMVRDTLQNICKLHLRLPVASCENSGHRGRAEEDWMDGSDGMGGGGWKIKSLKKEKEDAASIEKCLKTIMSYVQGETESRSRGRSKSLNRANSFRKESIARLRSKSRERAGRGRAQSRPDPSKGKGKRQPLKRMEIVLVKRGPHVMVLPETLGYIKVARSVPVNGFTKYSFELESQKVLWCTKYGKRWRGFEPTGTRLLEDLQGLTITEKPIEPLRTPTSYKFVKTTKNGQLHLVDAGRPKTPIIFERPVTAPDVPPVPLNRSKSTKSSPWGWKKGHKHKDSFGFMVDEGMDEIGSSGTTRGPPTIDELKKIAEDVRNGLY</sequence>
<dbReference type="AlphaFoldDB" id="A0A6A6RW43"/>
<dbReference type="EMBL" id="MU006788">
    <property type="protein sequence ID" value="KAF2638971.1"/>
    <property type="molecule type" value="Genomic_DNA"/>
</dbReference>
<evidence type="ECO:0000313" key="3">
    <source>
        <dbReference type="Proteomes" id="UP000799753"/>
    </source>
</evidence>
<name>A0A6A6RW43_9PLEO</name>
<keyword evidence="3" id="KW-1185">Reference proteome</keyword>
<evidence type="ECO:0000313" key="2">
    <source>
        <dbReference type="EMBL" id="KAF2638971.1"/>
    </source>
</evidence>
<organism evidence="2 3">
    <name type="scientific">Massarina eburnea CBS 473.64</name>
    <dbReference type="NCBI Taxonomy" id="1395130"/>
    <lineage>
        <taxon>Eukaryota</taxon>
        <taxon>Fungi</taxon>
        <taxon>Dikarya</taxon>
        <taxon>Ascomycota</taxon>
        <taxon>Pezizomycotina</taxon>
        <taxon>Dothideomycetes</taxon>
        <taxon>Pleosporomycetidae</taxon>
        <taxon>Pleosporales</taxon>
        <taxon>Massarineae</taxon>
        <taxon>Massarinaceae</taxon>
        <taxon>Massarina</taxon>
    </lineage>
</organism>